<evidence type="ECO:0000259" key="8">
    <source>
        <dbReference type="Pfam" id="PF12704"/>
    </source>
</evidence>
<evidence type="ECO:0000313" key="9">
    <source>
        <dbReference type="EMBL" id="QEC70953.1"/>
    </source>
</evidence>
<organism evidence="9 10">
    <name type="scientific">Arachidicoccus ginsenosidivorans</name>
    <dbReference type="NCBI Taxonomy" id="496057"/>
    <lineage>
        <taxon>Bacteria</taxon>
        <taxon>Pseudomonadati</taxon>
        <taxon>Bacteroidota</taxon>
        <taxon>Chitinophagia</taxon>
        <taxon>Chitinophagales</taxon>
        <taxon>Chitinophagaceae</taxon>
        <taxon>Arachidicoccus</taxon>
    </lineage>
</organism>
<dbReference type="PANTHER" id="PTHR30572:SF18">
    <property type="entry name" value="ABC-TYPE MACROLIDE FAMILY EXPORT SYSTEM PERMEASE COMPONENT 2"/>
    <property type="match status" value="1"/>
</dbReference>
<gene>
    <name evidence="9" type="ORF">FSB73_03915</name>
</gene>
<sequence>MALFILLIACINFINLTVARSIKRAKEIGIRKVVGSTKKQLTAQFMGESILLCLIAFTLALILTKATLPLFNSLSNKSLSLSYLFDGKLTAELIALFLLTSFIAGFYPAMVLTRYEPTKILYNRFQVAGKNYLQKSLVVLQFVLATCLVALTFVLYQQFKYITSANLGYDDSNLVLIEQYDNHSKGQLFTKLLAENPNIQEVAAKNAGNNSTIGKITSGEIINFRKDLITPNYLTELKIPMVQGRNFSMTNASDSVDKVLVNEAFVKKAGWTDPLGQKITFTTENNKTAEIIGVVKNYHYGSMNENIEPQLFKWQDVQDLNGFYIKIKPGNTTQALAFIKKAYQQVYPMSPYSYNFVQASNKLQYSDIEKWRQILFFGGLITILISFMGLYGLSVLSSERRKKEIGIRKVYGATVSSITRLLTTDYLKLVLIAFIIATPLTIIAARKFLQTMLYRIPLSVELFIIPDILVILLAFITVYLQTRQSAITNPVKSLKNE</sequence>
<keyword evidence="5 6" id="KW-0472">Membrane</keyword>
<dbReference type="Pfam" id="PF12704">
    <property type="entry name" value="MacB_PCD"/>
    <property type="match status" value="1"/>
</dbReference>
<dbReference type="EMBL" id="CP042434">
    <property type="protein sequence ID" value="QEC70953.1"/>
    <property type="molecule type" value="Genomic_DNA"/>
</dbReference>
<feature type="transmembrane region" description="Helical" evidence="6">
    <location>
        <begin position="89"/>
        <end position="112"/>
    </location>
</feature>
<dbReference type="InterPro" id="IPR025857">
    <property type="entry name" value="MacB_PCD"/>
</dbReference>
<dbReference type="KEGG" id="agi:FSB73_03915"/>
<evidence type="ECO:0000256" key="5">
    <source>
        <dbReference type="ARBA" id="ARBA00023136"/>
    </source>
</evidence>
<dbReference type="PANTHER" id="PTHR30572">
    <property type="entry name" value="MEMBRANE COMPONENT OF TRANSPORTER-RELATED"/>
    <property type="match status" value="1"/>
</dbReference>
<dbReference type="Pfam" id="PF02687">
    <property type="entry name" value="FtsX"/>
    <property type="match status" value="2"/>
</dbReference>
<evidence type="ECO:0000256" key="4">
    <source>
        <dbReference type="ARBA" id="ARBA00022989"/>
    </source>
</evidence>
<feature type="transmembrane region" description="Helical" evidence="6">
    <location>
        <begin position="458"/>
        <end position="480"/>
    </location>
</feature>
<evidence type="ECO:0000256" key="1">
    <source>
        <dbReference type="ARBA" id="ARBA00004651"/>
    </source>
</evidence>
<keyword evidence="2" id="KW-1003">Cell membrane</keyword>
<dbReference type="InterPro" id="IPR003838">
    <property type="entry name" value="ABC3_permease_C"/>
</dbReference>
<keyword evidence="10" id="KW-1185">Reference proteome</keyword>
<evidence type="ECO:0000313" key="10">
    <source>
        <dbReference type="Proteomes" id="UP000321291"/>
    </source>
</evidence>
<dbReference type="GO" id="GO:0005886">
    <property type="term" value="C:plasma membrane"/>
    <property type="evidence" value="ECO:0007669"/>
    <property type="project" value="UniProtKB-SubCell"/>
</dbReference>
<feature type="transmembrane region" description="Helical" evidence="6">
    <location>
        <begin position="132"/>
        <end position="156"/>
    </location>
</feature>
<evidence type="ECO:0000259" key="7">
    <source>
        <dbReference type="Pfam" id="PF02687"/>
    </source>
</evidence>
<evidence type="ECO:0000256" key="3">
    <source>
        <dbReference type="ARBA" id="ARBA00022692"/>
    </source>
</evidence>
<protein>
    <submittedName>
        <fullName evidence="9">FtsX-like permease family protein</fullName>
    </submittedName>
</protein>
<reference evidence="9 10" key="1">
    <citation type="journal article" date="2017" name="Int. J. Syst. Evol. Microbiol.">
        <title>Arachidicoccus ginsenosidivorans sp. nov., with ginsenoside-converting activity isolated from ginseng cultivating soil.</title>
        <authorList>
            <person name="Siddiqi M.Z."/>
            <person name="Aslam Z."/>
            <person name="Im W.T."/>
        </authorList>
    </citation>
    <scope>NUCLEOTIDE SEQUENCE [LARGE SCALE GENOMIC DNA]</scope>
    <source>
        <strain evidence="9 10">Gsoil 809</strain>
    </source>
</reference>
<name>A0A5B8VID3_9BACT</name>
<feature type="transmembrane region" description="Helical" evidence="6">
    <location>
        <begin position="374"/>
        <end position="393"/>
    </location>
</feature>
<feature type="domain" description="ABC3 transporter permease C-terminal" evidence="7">
    <location>
        <begin position="1"/>
        <end position="117"/>
    </location>
</feature>
<feature type="transmembrane region" description="Helical" evidence="6">
    <location>
        <begin position="43"/>
        <end position="68"/>
    </location>
</feature>
<feature type="domain" description="ABC3 transporter permease C-terminal" evidence="7">
    <location>
        <begin position="377"/>
        <end position="484"/>
    </location>
</feature>
<dbReference type="AlphaFoldDB" id="A0A5B8VID3"/>
<evidence type="ECO:0000256" key="2">
    <source>
        <dbReference type="ARBA" id="ARBA00022475"/>
    </source>
</evidence>
<accession>A0A5B8VID3</accession>
<comment type="subcellular location">
    <subcellularLocation>
        <location evidence="1">Cell membrane</location>
        <topology evidence="1">Multi-pass membrane protein</topology>
    </subcellularLocation>
</comment>
<keyword evidence="4 6" id="KW-1133">Transmembrane helix</keyword>
<dbReference type="InterPro" id="IPR050250">
    <property type="entry name" value="Macrolide_Exporter_MacB"/>
</dbReference>
<feature type="domain" description="MacB-like periplasmic core" evidence="8">
    <location>
        <begin position="142"/>
        <end position="337"/>
    </location>
</feature>
<dbReference type="Proteomes" id="UP000321291">
    <property type="component" value="Chromosome"/>
</dbReference>
<evidence type="ECO:0000256" key="6">
    <source>
        <dbReference type="SAM" id="Phobius"/>
    </source>
</evidence>
<feature type="transmembrane region" description="Helical" evidence="6">
    <location>
        <begin position="426"/>
        <end position="446"/>
    </location>
</feature>
<proteinExistence type="predicted"/>
<dbReference type="GO" id="GO:0022857">
    <property type="term" value="F:transmembrane transporter activity"/>
    <property type="evidence" value="ECO:0007669"/>
    <property type="project" value="TreeGrafter"/>
</dbReference>
<dbReference type="OrthoDB" id="5933722at2"/>
<keyword evidence="3 6" id="KW-0812">Transmembrane</keyword>